<dbReference type="PANTHER" id="PTHR35534:SF1">
    <property type="entry name" value="LARGE RIBOSOMAL SUBUNIT PROTEIN BL32"/>
    <property type="match status" value="1"/>
</dbReference>
<reference evidence="8" key="1">
    <citation type="submission" date="2015-04" db="EMBL/GenBank/DDBJ databases">
        <authorList>
            <person name="Mushtaq Mamoona"/>
        </authorList>
    </citation>
    <scope>NUCLEOTIDE SEQUENCE [LARGE SCALE GENOMIC DNA]</scope>
    <source>
        <strain evidence="8">AN4859/03</strain>
    </source>
</reference>
<proteinExistence type="inferred from homology"/>
<dbReference type="InterPro" id="IPR002677">
    <property type="entry name" value="Ribosomal_bL32"/>
</dbReference>
<comment type="similarity">
    <text evidence="1 5">Belongs to the bacterial ribosomal protein bL32 family.</text>
</comment>
<dbReference type="RefSeq" id="WP_008721874.1">
    <property type="nucleotide sequence ID" value="NZ_CVLB01000003.1"/>
</dbReference>
<dbReference type="EMBL" id="CVLB01000003">
    <property type="protein sequence ID" value="CRF35157.1"/>
    <property type="molecule type" value="Genomic_DNA"/>
</dbReference>
<dbReference type="GO" id="GO:0003735">
    <property type="term" value="F:structural constituent of ribosome"/>
    <property type="evidence" value="ECO:0007669"/>
    <property type="project" value="InterPro"/>
</dbReference>
<dbReference type="Proteomes" id="UP000043763">
    <property type="component" value="Unassembled WGS sequence"/>
</dbReference>
<keyword evidence="2 5" id="KW-0689">Ribosomal protein</keyword>
<evidence type="ECO:0000256" key="4">
    <source>
        <dbReference type="ARBA" id="ARBA00035178"/>
    </source>
</evidence>
<dbReference type="HAMAP" id="MF_00340">
    <property type="entry name" value="Ribosomal_bL32"/>
    <property type="match status" value="1"/>
</dbReference>
<protein>
    <recommendedName>
        <fullName evidence="4 5">Large ribosomal subunit protein bL32</fullName>
    </recommendedName>
</protein>
<keyword evidence="8" id="KW-1185">Reference proteome</keyword>
<dbReference type="InterPro" id="IPR011332">
    <property type="entry name" value="Ribosomal_zn-bd"/>
</dbReference>
<organism evidence="7 8">
    <name type="scientific">Brachyspira suanatina</name>
    <dbReference type="NCBI Taxonomy" id="381802"/>
    <lineage>
        <taxon>Bacteria</taxon>
        <taxon>Pseudomonadati</taxon>
        <taxon>Spirochaetota</taxon>
        <taxon>Spirochaetia</taxon>
        <taxon>Brachyspirales</taxon>
        <taxon>Brachyspiraceae</taxon>
        <taxon>Brachyspira</taxon>
    </lineage>
</organism>
<accession>A0A0G4K9Y3</accession>
<dbReference type="SMR" id="A0A0G4K9Y3"/>
<dbReference type="InterPro" id="IPR044957">
    <property type="entry name" value="Ribosomal_bL32_bact"/>
</dbReference>
<dbReference type="OrthoDB" id="9812874at2"/>
<evidence type="ECO:0000313" key="7">
    <source>
        <dbReference type="EMBL" id="CRF35157.1"/>
    </source>
</evidence>
<feature type="compositionally biased region" description="Basic residues" evidence="6">
    <location>
        <begin position="1"/>
        <end position="16"/>
    </location>
</feature>
<feature type="region of interest" description="Disordered" evidence="6">
    <location>
        <begin position="1"/>
        <end position="22"/>
    </location>
</feature>
<dbReference type="AlphaFoldDB" id="A0A0G4K9Y3"/>
<evidence type="ECO:0000256" key="3">
    <source>
        <dbReference type="ARBA" id="ARBA00023274"/>
    </source>
</evidence>
<evidence type="ECO:0000256" key="2">
    <source>
        <dbReference type="ARBA" id="ARBA00022980"/>
    </source>
</evidence>
<dbReference type="GO" id="GO:0006412">
    <property type="term" value="P:translation"/>
    <property type="evidence" value="ECO:0007669"/>
    <property type="project" value="UniProtKB-UniRule"/>
</dbReference>
<dbReference type="Pfam" id="PF01783">
    <property type="entry name" value="Ribosomal_L32p"/>
    <property type="match status" value="1"/>
</dbReference>
<dbReference type="GeneID" id="66486894"/>
<gene>
    <name evidence="5" type="primary">rpmF</name>
    <name evidence="7" type="ORF">BRSU_2470</name>
</gene>
<dbReference type="SUPFAM" id="SSF57829">
    <property type="entry name" value="Zn-binding ribosomal proteins"/>
    <property type="match status" value="1"/>
</dbReference>
<dbReference type="GO" id="GO:0015934">
    <property type="term" value="C:large ribosomal subunit"/>
    <property type="evidence" value="ECO:0007669"/>
    <property type="project" value="InterPro"/>
</dbReference>
<evidence type="ECO:0000256" key="5">
    <source>
        <dbReference type="HAMAP-Rule" id="MF_00340"/>
    </source>
</evidence>
<evidence type="ECO:0000313" key="8">
    <source>
        <dbReference type="Proteomes" id="UP000043763"/>
    </source>
</evidence>
<evidence type="ECO:0000256" key="1">
    <source>
        <dbReference type="ARBA" id="ARBA00008560"/>
    </source>
</evidence>
<evidence type="ECO:0000256" key="6">
    <source>
        <dbReference type="SAM" id="MobiDB-lite"/>
    </source>
</evidence>
<dbReference type="PANTHER" id="PTHR35534">
    <property type="entry name" value="50S RIBOSOMAL PROTEIN L32"/>
    <property type="match status" value="1"/>
</dbReference>
<sequence>MAVPKHRKSKAKKRSRQAANDKRFLGSLSICPQCGAERMPHRICPECGFYKDRVIKAPKTQNAG</sequence>
<name>A0A0G4K9Y3_9SPIR</name>
<dbReference type="NCBIfam" id="TIGR01031">
    <property type="entry name" value="rpmF_bact"/>
    <property type="match status" value="1"/>
</dbReference>
<keyword evidence="3 5" id="KW-0687">Ribonucleoprotein</keyword>